<evidence type="ECO:0000259" key="3">
    <source>
        <dbReference type="SMART" id="SM00483"/>
    </source>
</evidence>
<sequence>MLSKFSNEEIARLLRQVAAAYSVKGFNYFRIIAYDKAAETVEKSNIDIKDLWDENRLVDLPGIGKSIAEYLSQLFKTGHVRHFEEVFKGLPKGMFPLLDVSGFGPKKAYKISKQFKLYNPQTVVSSLLKIAKSGKIARLPGFGKKSEQDIIEALERFRQGQAKQKRMPLPYAFATAKLILEYLKKNPLTVKAYPLGSLRRMVSTIGDIDIAVATKEPKKVIDWFLKYPKTNKIIEVGTSGATIYLNTGQQIDLRVQSPQSFGAMLQYFTGSKAHNIHLREYALKRGMSLSEYGIKKINARKSIKTYASEEEFYKAVGLPWIPPELREDRGEIEAAQKNYLPDLVGRSHIRGEVHVHSNYNLEPSHDLGSSSLTELLKVASLMNYEYLGISDHNPSISKHTENGIIDILKKRKYKFEQILLSNKNVRVKLFIMLEVDILPDGQLALPEKAFNYLDAIIVSVHSSFFLTKEAMTKRILKGLSHPKAKILGHPTGRLIGSREAYDADWRAIFDFCRLKNKALEINAYPDRLDLNDYMVKRAIENHNKLIINTDSHQKEQLSLINYGISVARRGWATKNDILNTLSYQEFKKWLTG</sequence>
<comment type="caution">
    <text evidence="4">The sequence shown here is derived from an EMBL/GenBank/DDBJ whole genome shotgun (WGS) entry which is preliminary data.</text>
</comment>
<dbReference type="GO" id="GO:0003677">
    <property type="term" value="F:DNA binding"/>
    <property type="evidence" value="ECO:0007669"/>
    <property type="project" value="InterPro"/>
</dbReference>
<dbReference type="AlphaFoldDB" id="A0A1F5ZUB5"/>
<dbReference type="InterPro" id="IPR050243">
    <property type="entry name" value="PHP_phosphatase"/>
</dbReference>
<reference evidence="4 5" key="1">
    <citation type="journal article" date="2016" name="Nat. Commun.">
        <title>Thousands of microbial genomes shed light on interconnected biogeochemical processes in an aquifer system.</title>
        <authorList>
            <person name="Anantharaman K."/>
            <person name="Brown C.T."/>
            <person name="Hug L.A."/>
            <person name="Sharon I."/>
            <person name="Castelle C.J."/>
            <person name="Probst A.J."/>
            <person name="Thomas B.C."/>
            <person name="Singh A."/>
            <person name="Wilkins M.J."/>
            <person name="Karaoz U."/>
            <person name="Brodie E.L."/>
            <person name="Williams K.H."/>
            <person name="Hubbard S.S."/>
            <person name="Banfield J.F."/>
        </authorList>
    </citation>
    <scope>NUCLEOTIDE SEQUENCE [LARGE SCALE GENOMIC DNA]</scope>
</reference>
<proteinExistence type="predicted"/>
<dbReference type="PANTHER" id="PTHR36928:SF1">
    <property type="entry name" value="PHOSPHATASE YCDX-RELATED"/>
    <property type="match status" value="1"/>
</dbReference>
<feature type="domain" description="DNA-directed DNA polymerase X" evidence="3">
    <location>
        <begin position="5"/>
        <end position="327"/>
    </location>
</feature>
<dbReference type="InterPro" id="IPR027421">
    <property type="entry name" value="DNA_pol_lamdba_lyase_dom_sf"/>
</dbReference>
<keyword evidence="1" id="KW-0808">Transferase</keyword>
<evidence type="ECO:0000313" key="4">
    <source>
        <dbReference type="EMBL" id="OGG15934.1"/>
    </source>
</evidence>
<dbReference type="InterPro" id="IPR010996">
    <property type="entry name" value="HHH_MUS81"/>
</dbReference>
<dbReference type="SMART" id="SM00483">
    <property type="entry name" value="POLXc"/>
    <property type="match status" value="1"/>
</dbReference>
<dbReference type="InterPro" id="IPR022311">
    <property type="entry name" value="PolX-like"/>
</dbReference>
<gene>
    <name evidence="4" type="ORF">A3D78_00405</name>
</gene>
<dbReference type="InterPro" id="IPR002054">
    <property type="entry name" value="DNA-dir_DNA_pol_X"/>
</dbReference>
<dbReference type="InterPro" id="IPR004013">
    <property type="entry name" value="PHP_dom"/>
</dbReference>
<dbReference type="Gene3D" id="3.20.20.140">
    <property type="entry name" value="Metal-dependent hydrolases"/>
    <property type="match status" value="1"/>
</dbReference>
<evidence type="ECO:0000256" key="2">
    <source>
        <dbReference type="ARBA" id="ARBA00022695"/>
    </source>
</evidence>
<dbReference type="GO" id="GO:0008270">
    <property type="term" value="F:zinc ion binding"/>
    <property type="evidence" value="ECO:0007669"/>
    <property type="project" value="TreeGrafter"/>
</dbReference>
<dbReference type="CDD" id="cd07436">
    <property type="entry name" value="PHP_PolX"/>
    <property type="match status" value="1"/>
</dbReference>
<organism evidence="4 5">
    <name type="scientific">Candidatus Gottesmanbacteria bacterium RIFCSPHIGHO2_02_FULL_39_14</name>
    <dbReference type="NCBI Taxonomy" id="1798383"/>
    <lineage>
        <taxon>Bacteria</taxon>
        <taxon>Candidatus Gottesmaniibacteriota</taxon>
    </lineage>
</organism>
<dbReference type="InterPro" id="IPR016195">
    <property type="entry name" value="Pol/histidinol_Pase-like"/>
</dbReference>
<dbReference type="Gene3D" id="3.30.210.10">
    <property type="entry name" value="DNA polymerase, thumb domain"/>
    <property type="match status" value="1"/>
</dbReference>
<dbReference type="Gene3D" id="1.10.150.20">
    <property type="entry name" value="5' to 3' exonuclease, C-terminal subdomain"/>
    <property type="match status" value="1"/>
</dbReference>
<dbReference type="Gene3D" id="1.10.150.110">
    <property type="entry name" value="DNA polymerase beta, N-terminal domain-like"/>
    <property type="match status" value="1"/>
</dbReference>
<dbReference type="InterPro" id="IPR047967">
    <property type="entry name" value="PolX_PHP"/>
</dbReference>
<dbReference type="GO" id="GO:0042578">
    <property type="term" value="F:phosphoric ester hydrolase activity"/>
    <property type="evidence" value="ECO:0007669"/>
    <property type="project" value="TreeGrafter"/>
</dbReference>
<dbReference type="CDD" id="cd00141">
    <property type="entry name" value="NT_POLXc"/>
    <property type="match status" value="1"/>
</dbReference>
<dbReference type="SUPFAM" id="SSF47802">
    <property type="entry name" value="DNA polymerase beta, N-terminal domain-like"/>
    <property type="match status" value="1"/>
</dbReference>
<dbReference type="GO" id="GO:0003887">
    <property type="term" value="F:DNA-directed DNA polymerase activity"/>
    <property type="evidence" value="ECO:0007669"/>
    <property type="project" value="InterPro"/>
</dbReference>
<dbReference type="PANTHER" id="PTHR36928">
    <property type="entry name" value="PHOSPHATASE YCDX-RELATED"/>
    <property type="match status" value="1"/>
</dbReference>
<dbReference type="PIRSF" id="PIRSF005047">
    <property type="entry name" value="UCP005047_YshC"/>
    <property type="match status" value="1"/>
</dbReference>
<name>A0A1F5ZUB5_9BACT</name>
<accession>A0A1F5ZUB5</accession>
<dbReference type="STRING" id="1798383.A3D78_00405"/>
<dbReference type="SUPFAM" id="SSF81301">
    <property type="entry name" value="Nucleotidyltransferase"/>
    <property type="match status" value="1"/>
</dbReference>
<dbReference type="Pfam" id="PF14791">
    <property type="entry name" value="DNA_pol_B_thumb"/>
    <property type="match status" value="1"/>
</dbReference>
<dbReference type="SUPFAM" id="SSF89550">
    <property type="entry name" value="PHP domain-like"/>
    <property type="match status" value="1"/>
</dbReference>
<dbReference type="InterPro" id="IPR043519">
    <property type="entry name" value="NT_sf"/>
</dbReference>
<dbReference type="Pfam" id="PF02811">
    <property type="entry name" value="PHP"/>
    <property type="match status" value="1"/>
</dbReference>
<dbReference type="Pfam" id="PF14520">
    <property type="entry name" value="HHH_5"/>
    <property type="match status" value="1"/>
</dbReference>
<dbReference type="Pfam" id="PF14716">
    <property type="entry name" value="HHH_8"/>
    <property type="match status" value="1"/>
</dbReference>
<evidence type="ECO:0000313" key="5">
    <source>
        <dbReference type="Proteomes" id="UP000176253"/>
    </source>
</evidence>
<dbReference type="InterPro" id="IPR037160">
    <property type="entry name" value="DNA_Pol_thumb_sf"/>
</dbReference>
<dbReference type="GO" id="GO:0005829">
    <property type="term" value="C:cytosol"/>
    <property type="evidence" value="ECO:0007669"/>
    <property type="project" value="TreeGrafter"/>
</dbReference>
<evidence type="ECO:0000256" key="1">
    <source>
        <dbReference type="ARBA" id="ARBA00022679"/>
    </source>
</evidence>
<dbReference type="Gene3D" id="3.30.460.10">
    <property type="entry name" value="Beta Polymerase, domain 2"/>
    <property type="match status" value="1"/>
</dbReference>
<dbReference type="InterPro" id="IPR029398">
    <property type="entry name" value="PolB_thumb"/>
</dbReference>
<protein>
    <recommendedName>
        <fullName evidence="3">DNA-directed DNA polymerase X domain-containing protein</fullName>
    </recommendedName>
</protein>
<dbReference type="Proteomes" id="UP000176253">
    <property type="component" value="Unassembled WGS sequence"/>
</dbReference>
<keyword evidence="2" id="KW-0548">Nucleotidyltransferase</keyword>
<dbReference type="EMBL" id="MFJM01000064">
    <property type="protein sequence ID" value="OGG15934.1"/>
    <property type="molecule type" value="Genomic_DNA"/>
</dbReference>